<gene>
    <name evidence="1" type="ORF">D5R40_09925</name>
</gene>
<accession>A0A3N6PXG9</accession>
<sequence length="77" mass="8276">MVVFGIVGLSGSATQPTAVSSLKMWVKNLTPQPPSLQGKGEKLPSPRRRGVGGEVPRFLLLIHNFSLDTALQITSDF</sequence>
<protein>
    <submittedName>
        <fullName evidence="1">Uncharacterized protein</fullName>
    </submittedName>
</protein>
<comment type="caution">
    <text evidence="1">The sequence shown here is derived from an EMBL/GenBank/DDBJ whole genome shotgun (WGS) entry which is preliminary data.</text>
</comment>
<dbReference type="AlphaFoldDB" id="A0A3N6PXG9"/>
<dbReference type="Proteomes" id="UP000269154">
    <property type="component" value="Unassembled WGS sequence"/>
</dbReference>
<keyword evidence="2" id="KW-1185">Reference proteome</keyword>
<reference evidence="1 2" key="1">
    <citation type="journal article" date="2018" name="ACS Chem. Biol.">
        <title>Ketoreductase domain dysfunction expands chemodiversity: malyngamide biosynthesis in the cyanobacterium Okeania hirsuta.</title>
        <authorList>
            <person name="Moss N.A."/>
            <person name="Leao T."/>
            <person name="Rankin M."/>
            <person name="McCullough T.M."/>
            <person name="Qu P."/>
            <person name="Korobeynikov A."/>
            <person name="Smith J.L."/>
            <person name="Gerwick L."/>
            <person name="Gerwick W.H."/>
        </authorList>
    </citation>
    <scope>NUCLEOTIDE SEQUENCE [LARGE SCALE GENOMIC DNA]</scope>
    <source>
        <strain evidence="1 2">PAB10Feb10-1</strain>
    </source>
</reference>
<organism evidence="1 2">
    <name type="scientific">Okeania hirsuta</name>
    <dbReference type="NCBI Taxonomy" id="1458930"/>
    <lineage>
        <taxon>Bacteria</taxon>
        <taxon>Bacillati</taxon>
        <taxon>Cyanobacteriota</taxon>
        <taxon>Cyanophyceae</taxon>
        <taxon>Oscillatoriophycideae</taxon>
        <taxon>Oscillatoriales</taxon>
        <taxon>Microcoleaceae</taxon>
        <taxon>Okeania</taxon>
    </lineage>
</organism>
<evidence type="ECO:0000313" key="2">
    <source>
        <dbReference type="Proteomes" id="UP000269154"/>
    </source>
</evidence>
<evidence type="ECO:0000313" key="1">
    <source>
        <dbReference type="EMBL" id="RQH46201.1"/>
    </source>
</evidence>
<dbReference type="EMBL" id="RCBY01000041">
    <property type="protein sequence ID" value="RQH46201.1"/>
    <property type="molecule type" value="Genomic_DNA"/>
</dbReference>
<name>A0A3N6PXG9_9CYAN</name>
<proteinExistence type="predicted"/>